<feature type="compositionally biased region" description="Low complexity" evidence="1">
    <location>
        <begin position="91"/>
        <end position="100"/>
    </location>
</feature>
<evidence type="ECO:0000256" key="1">
    <source>
        <dbReference type="SAM" id="MobiDB-lite"/>
    </source>
</evidence>
<evidence type="ECO:0000313" key="3">
    <source>
        <dbReference type="Proteomes" id="UP000019471"/>
    </source>
</evidence>
<dbReference type="HOGENOM" id="CLU_126103_0_0_1"/>
<protein>
    <submittedName>
        <fullName evidence="2">Uncharacterized protein</fullName>
    </submittedName>
</protein>
<feature type="region of interest" description="Disordered" evidence="1">
    <location>
        <begin position="89"/>
        <end position="213"/>
    </location>
</feature>
<dbReference type="RefSeq" id="XP_007741097.1">
    <property type="nucleotide sequence ID" value="XM_007742907.1"/>
</dbReference>
<organism evidence="2 3">
    <name type="scientific">Cladophialophora psammophila CBS 110553</name>
    <dbReference type="NCBI Taxonomy" id="1182543"/>
    <lineage>
        <taxon>Eukaryota</taxon>
        <taxon>Fungi</taxon>
        <taxon>Dikarya</taxon>
        <taxon>Ascomycota</taxon>
        <taxon>Pezizomycotina</taxon>
        <taxon>Eurotiomycetes</taxon>
        <taxon>Chaetothyriomycetidae</taxon>
        <taxon>Chaetothyriales</taxon>
        <taxon>Herpotrichiellaceae</taxon>
        <taxon>Cladophialophora</taxon>
    </lineage>
</organism>
<accession>W9X0K2</accession>
<dbReference type="OrthoDB" id="4159978at2759"/>
<dbReference type="Gene3D" id="1.20.890.10">
    <property type="entry name" value="cAMP-dependent protein kinase regulatory subunit, dimerization-anchoring domain"/>
    <property type="match status" value="1"/>
</dbReference>
<name>W9X0K2_9EURO</name>
<dbReference type="Proteomes" id="UP000019471">
    <property type="component" value="Unassembled WGS sequence"/>
</dbReference>
<dbReference type="eggNOG" id="ENOG502T49Z">
    <property type="taxonomic scope" value="Eukaryota"/>
</dbReference>
<dbReference type="CDD" id="cd22958">
    <property type="entry name" value="DD_DPY30_SDC1-like"/>
    <property type="match status" value="1"/>
</dbReference>
<feature type="compositionally biased region" description="Polar residues" evidence="1">
    <location>
        <begin position="145"/>
        <end position="155"/>
    </location>
</feature>
<keyword evidence="3" id="KW-1185">Reference proteome</keyword>
<proteinExistence type="predicted"/>
<reference evidence="2 3" key="1">
    <citation type="submission" date="2013-03" db="EMBL/GenBank/DDBJ databases">
        <title>The Genome Sequence of Cladophialophora psammophila CBS 110553.</title>
        <authorList>
            <consortium name="The Broad Institute Genomics Platform"/>
            <person name="Cuomo C."/>
            <person name="de Hoog S."/>
            <person name="Gorbushina A."/>
            <person name="Walker B."/>
            <person name="Young S.K."/>
            <person name="Zeng Q."/>
            <person name="Gargeya S."/>
            <person name="Fitzgerald M."/>
            <person name="Haas B."/>
            <person name="Abouelleil A."/>
            <person name="Allen A.W."/>
            <person name="Alvarado L."/>
            <person name="Arachchi H.M."/>
            <person name="Berlin A.M."/>
            <person name="Chapman S.B."/>
            <person name="Gainer-Dewar J."/>
            <person name="Goldberg J."/>
            <person name="Griggs A."/>
            <person name="Gujja S."/>
            <person name="Hansen M."/>
            <person name="Howarth C."/>
            <person name="Imamovic A."/>
            <person name="Ireland A."/>
            <person name="Larimer J."/>
            <person name="McCowan C."/>
            <person name="Murphy C."/>
            <person name="Pearson M."/>
            <person name="Poon T.W."/>
            <person name="Priest M."/>
            <person name="Roberts A."/>
            <person name="Saif S."/>
            <person name="Shea T."/>
            <person name="Sisk P."/>
            <person name="Sykes S."/>
            <person name="Wortman J."/>
            <person name="Nusbaum C."/>
            <person name="Birren B."/>
        </authorList>
    </citation>
    <scope>NUCLEOTIDE SEQUENCE [LARGE SCALE GENOMIC DNA]</scope>
    <source>
        <strain evidence="2 3">CBS 110553</strain>
    </source>
</reference>
<evidence type="ECO:0000313" key="2">
    <source>
        <dbReference type="EMBL" id="EXJ73997.1"/>
    </source>
</evidence>
<comment type="caution">
    <text evidence="2">The sequence shown here is derived from an EMBL/GenBank/DDBJ whole genome shotgun (WGS) entry which is preliminary data.</text>
</comment>
<dbReference type="EMBL" id="AMGX01000003">
    <property type="protein sequence ID" value="EXJ73997.1"/>
    <property type="molecule type" value="Genomic_DNA"/>
</dbReference>
<feature type="compositionally biased region" description="Low complexity" evidence="1">
    <location>
        <begin position="111"/>
        <end position="126"/>
    </location>
</feature>
<dbReference type="AlphaFoldDB" id="W9X0K2"/>
<gene>
    <name evidence="2" type="ORF">A1O5_02291</name>
</gene>
<feature type="compositionally biased region" description="Basic and acidic residues" evidence="1">
    <location>
        <begin position="194"/>
        <end position="206"/>
    </location>
</feature>
<dbReference type="STRING" id="1182543.W9X0K2"/>
<sequence length="213" mass="23096">MSHSTHNPPIVVVNTASDRQQVPLRDYLNARVAPFLKKAITQSLDAEAEFPLQWLGECLIHQSILYEGNPDRTNIRERFLYKFEDPKPQEPADVAAATPAAAPPAEPPHRSPSAQPEQTPMTQPEQTPVPEPEQMPVPQQEPTELQSEVTMNEASDTVAEQPQPPQAAEEETAPQPVPATVEPAVNGVKEGEEEAARAGDASKDADTDMGGTS</sequence>
<dbReference type="GeneID" id="19187024"/>